<sequence>MRNRAWLGAVDYGRSWQGNDGRLNASIAGYPIEQEGFGVLDRSRLVIEGGQSYIVDNAGNRYPDSVVRTGVSCCYITGFDIALTSRGIETEFSGEIVQGWAGLGQLLL</sequence>
<organism evidence="1 2">
    <name type="scientific">Steroidobacter flavus</name>
    <dbReference type="NCBI Taxonomy" id="1842136"/>
    <lineage>
        <taxon>Bacteria</taxon>
        <taxon>Pseudomonadati</taxon>
        <taxon>Pseudomonadota</taxon>
        <taxon>Gammaproteobacteria</taxon>
        <taxon>Steroidobacterales</taxon>
        <taxon>Steroidobacteraceae</taxon>
        <taxon>Steroidobacter</taxon>
    </lineage>
</organism>
<reference evidence="2" key="1">
    <citation type="journal article" date="2019" name="Int. J. Syst. Evol. Microbiol.">
        <title>The Global Catalogue of Microorganisms (GCM) 10K type strain sequencing project: providing services to taxonomists for standard genome sequencing and annotation.</title>
        <authorList>
            <consortium name="The Broad Institute Genomics Platform"/>
            <consortium name="The Broad Institute Genome Sequencing Center for Infectious Disease"/>
            <person name="Wu L."/>
            <person name="Ma J."/>
        </authorList>
    </citation>
    <scope>NUCLEOTIDE SEQUENCE [LARGE SCALE GENOMIC DNA]</scope>
    <source>
        <strain evidence="2">CGMCC 1.10759</strain>
    </source>
</reference>
<protein>
    <submittedName>
        <fullName evidence="1">Uncharacterized protein</fullName>
    </submittedName>
</protein>
<name>A0ABV8SNF8_9GAMM</name>
<comment type="caution">
    <text evidence="1">The sequence shown here is derived from an EMBL/GenBank/DDBJ whole genome shotgun (WGS) entry which is preliminary data.</text>
</comment>
<accession>A0ABV8SNF8</accession>
<evidence type="ECO:0000313" key="2">
    <source>
        <dbReference type="Proteomes" id="UP001595904"/>
    </source>
</evidence>
<evidence type="ECO:0000313" key="1">
    <source>
        <dbReference type="EMBL" id="MFC4309103.1"/>
    </source>
</evidence>
<proteinExistence type="predicted"/>
<dbReference type="EMBL" id="JBHSDU010000003">
    <property type="protein sequence ID" value="MFC4309103.1"/>
    <property type="molecule type" value="Genomic_DNA"/>
</dbReference>
<dbReference type="Proteomes" id="UP001595904">
    <property type="component" value="Unassembled WGS sequence"/>
</dbReference>
<keyword evidence="2" id="KW-1185">Reference proteome</keyword>
<gene>
    <name evidence="1" type="ORF">ACFPN2_08435</name>
</gene>
<dbReference type="RefSeq" id="WP_380596166.1">
    <property type="nucleotide sequence ID" value="NZ_JBHSDU010000003.1"/>
</dbReference>